<organism evidence="1 2">
    <name type="scientific">candidate division TA06 bacterium 34_109</name>
    <dbReference type="NCBI Taxonomy" id="1635277"/>
    <lineage>
        <taxon>Bacteria</taxon>
        <taxon>Bacteria division TA06</taxon>
    </lineage>
</organism>
<dbReference type="AlphaFoldDB" id="A0A101I3B0"/>
<sequence>MDISQLHIIADKRLRYASPKPIPLSRKQGLKCRNILISNFNGLKEKSKCIEGWASFIRRTLVAILPITRSFIKSVVKLTYEN</sequence>
<evidence type="ECO:0000313" key="1">
    <source>
        <dbReference type="EMBL" id="KUK88176.1"/>
    </source>
</evidence>
<gene>
    <name evidence="1" type="ORF">XE03_0182</name>
</gene>
<evidence type="ECO:0000313" key="2">
    <source>
        <dbReference type="Proteomes" id="UP000053467"/>
    </source>
</evidence>
<proteinExistence type="predicted"/>
<reference evidence="2" key="1">
    <citation type="journal article" date="2015" name="MBio">
        <title>Genome-Resolved Metagenomic Analysis Reveals Roles for Candidate Phyla and Other Microbial Community Members in Biogeochemical Transformations in Oil Reservoirs.</title>
        <authorList>
            <person name="Hu P."/>
            <person name="Tom L."/>
            <person name="Singh A."/>
            <person name="Thomas B.C."/>
            <person name="Baker B.J."/>
            <person name="Piceno Y.M."/>
            <person name="Andersen G.L."/>
            <person name="Banfield J.F."/>
        </authorList>
    </citation>
    <scope>NUCLEOTIDE SEQUENCE [LARGE SCALE GENOMIC DNA]</scope>
</reference>
<protein>
    <submittedName>
        <fullName evidence="1">Uncharacterized protein</fullName>
    </submittedName>
</protein>
<comment type="caution">
    <text evidence="1">The sequence shown here is derived from an EMBL/GenBank/DDBJ whole genome shotgun (WGS) entry which is preliminary data.</text>
</comment>
<dbReference type="Proteomes" id="UP000053467">
    <property type="component" value="Unassembled WGS sequence"/>
</dbReference>
<dbReference type="EMBL" id="LGGX01000001">
    <property type="protein sequence ID" value="KUK88176.1"/>
    <property type="molecule type" value="Genomic_DNA"/>
</dbReference>
<accession>A0A101I3B0</accession>
<name>A0A101I3B0_UNCT6</name>